<protein>
    <submittedName>
        <fullName evidence="8">Phospholipase D-like protein</fullName>
    </submittedName>
</protein>
<sequence>MRVAIFCDFTEWGVRVPYLSLIVLVVMIAALVDIIGSDAAGIRGLPRWAWLLLVIILPLVGSIVWFLAGRPVSGISGRVSGSGRASALGYPEYDVPGRFEPQDPEADAEFLRRCRERAEQQRRQGELDRRRREREAD</sequence>
<organism evidence="8 9">
    <name type="scientific">Williamsia marianensis</name>
    <dbReference type="NCBI Taxonomy" id="85044"/>
    <lineage>
        <taxon>Bacteria</taxon>
        <taxon>Bacillati</taxon>
        <taxon>Actinomycetota</taxon>
        <taxon>Actinomycetes</taxon>
        <taxon>Mycobacteriales</taxon>
        <taxon>Nocardiaceae</taxon>
        <taxon>Williamsia</taxon>
    </lineage>
</organism>
<name>A0A495KBM7_WILMA</name>
<evidence type="ECO:0000256" key="1">
    <source>
        <dbReference type="ARBA" id="ARBA00004651"/>
    </source>
</evidence>
<dbReference type="GO" id="GO:0005886">
    <property type="term" value="C:plasma membrane"/>
    <property type="evidence" value="ECO:0007669"/>
    <property type="project" value="UniProtKB-SubCell"/>
</dbReference>
<keyword evidence="5 6" id="KW-0472">Membrane</keyword>
<evidence type="ECO:0000256" key="6">
    <source>
        <dbReference type="SAM" id="Phobius"/>
    </source>
</evidence>
<evidence type="ECO:0000313" key="8">
    <source>
        <dbReference type="EMBL" id="RKR97899.1"/>
    </source>
</evidence>
<dbReference type="Proteomes" id="UP000274762">
    <property type="component" value="Unassembled WGS sequence"/>
</dbReference>
<accession>A0A495KBM7</accession>
<comment type="subcellular location">
    <subcellularLocation>
        <location evidence="1">Cell membrane</location>
        <topology evidence="1">Multi-pass membrane protein</topology>
    </subcellularLocation>
</comment>
<feature type="transmembrane region" description="Helical" evidence="6">
    <location>
        <begin position="48"/>
        <end position="68"/>
    </location>
</feature>
<reference evidence="8 9" key="1">
    <citation type="submission" date="2018-10" db="EMBL/GenBank/DDBJ databases">
        <title>Sequencing the genomes of 1000 actinobacteria strains.</title>
        <authorList>
            <person name="Klenk H.-P."/>
        </authorList>
    </citation>
    <scope>NUCLEOTIDE SEQUENCE [LARGE SCALE GENOMIC DNA]</scope>
    <source>
        <strain evidence="8 9">DSM 44343</strain>
    </source>
</reference>
<proteinExistence type="predicted"/>
<dbReference type="EMBL" id="RBKV01000001">
    <property type="protein sequence ID" value="RKR97899.1"/>
    <property type="molecule type" value="Genomic_DNA"/>
</dbReference>
<dbReference type="InterPro" id="IPR027379">
    <property type="entry name" value="CLS_N"/>
</dbReference>
<feature type="domain" description="Cardiolipin synthase N-terminal" evidence="7">
    <location>
        <begin position="25"/>
        <end position="70"/>
    </location>
</feature>
<keyword evidence="2" id="KW-1003">Cell membrane</keyword>
<evidence type="ECO:0000256" key="4">
    <source>
        <dbReference type="ARBA" id="ARBA00022989"/>
    </source>
</evidence>
<evidence type="ECO:0000256" key="5">
    <source>
        <dbReference type="ARBA" id="ARBA00023136"/>
    </source>
</evidence>
<evidence type="ECO:0000259" key="7">
    <source>
        <dbReference type="Pfam" id="PF13396"/>
    </source>
</evidence>
<comment type="caution">
    <text evidence="8">The sequence shown here is derived from an EMBL/GenBank/DDBJ whole genome shotgun (WGS) entry which is preliminary data.</text>
</comment>
<feature type="transmembrane region" description="Helical" evidence="6">
    <location>
        <begin position="18"/>
        <end position="36"/>
    </location>
</feature>
<keyword evidence="3 6" id="KW-0812">Transmembrane</keyword>
<evidence type="ECO:0000256" key="3">
    <source>
        <dbReference type="ARBA" id="ARBA00022692"/>
    </source>
</evidence>
<dbReference type="AlphaFoldDB" id="A0A495KBM7"/>
<gene>
    <name evidence="8" type="ORF">DFJ75_4792</name>
</gene>
<evidence type="ECO:0000256" key="2">
    <source>
        <dbReference type="ARBA" id="ARBA00022475"/>
    </source>
</evidence>
<evidence type="ECO:0000313" key="9">
    <source>
        <dbReference type="Proteomes" id="UP000274762"/>
    </source>
</evidence>
<dbReference type="Pfam" id="PF13396">
    <property type="entry name" value="PLDc_N"/>
    <property type="match status" value="1"/>
</dbReference>
<keyword evidence="4 6" id="KW-1133">Transmembrane helix</keyword>